<name>A0A2W7HZ10_9FLAO</name>
<dbReference type="NCBIfam" id="TIGR04183">
    <property type="entry name" value="Por_Secre_tail"/>
    <property type="match status" value="1"/>
</dbReference>
<dbReference type="AlphaFoldDB" id="A0A2W7HZ10"/>
<feature type="signal peptide" evidence="2">
    <location>
        <begin position="1"/>
        <end position="19"/>
    </location>
</feature>
<evidence type="ECO:0000259" key="3">
    <source>
        <dbReference type="PROSITE" id="PS51352"/>
    </source>
</evidence>
<sequence>MKKNLLNLFFLFTGLIVQAQIADGSAAPDFTATDTDGNTHTLSTYLNSGKNVIMDVSATWCGPCWGFHQAETLKKLHYAYGPDGSDEIVVLFIEGDGSTNMADLLGQTNSSQGDWLSHTPYPVLDNASIASSYQVAYFPTLYGICSSNNNVYEVGVTNNTQTAYSTPSEILAKMDNFCGASNVVGVPNHGMLELQSNQIYVCNNNNVSVPFSVTNYGNNNITTATIVLKENGTIISTENFTGSLNQFDKGSANFDNIAINLNASYTAELTEINGQTPHNTSQNMVVRDYEVLPSEEASTNITINVRTDQYPTEISWELKDSSGTIVASDGPYSGNPDGGGSNANTIKTYNVSLPAAFDCYDVVYKDSYGDGWGSNPDAGIEIVSEGEIIYRENVGNFGSTFERGSAINVSSLEAGSFDNNDITIYPNPSSGSIFVSQLDQYNMNIYDVTGKQVFAKKALGANEEINLSFLENGIYFVKVQSNEKQNTIKLILK</sequence>
<gene>
    <name evidence="4" type="ORF">LX95_02099</name>
</gene>
<reference evidence="4 5" key="1">
    <citation type="submission" date="2018-06" db="EMBL/GenBank/DDBJ databases">
        <title>Genomic Encyclopedia of Archaeal and Bacterial Type Strains, Phase II (KMG-II): from individual species to whole genera.</title>
        <authorList>
            <person name="Goeker M."/>
        </authorList>
    </citation>
    <scope>NUCLEOTIDE SEQUENCE [LARGE SCALE GENOMIC DNA]</scope>
    <source>
        <strain evidence="4 5">DSM 15361</strain>
    </source>
</reference>
<evidence type="ECO:0000256" key="1">
    <source>
        <dbReference type="ARBA" id="ARBA00022729"/>
    </source>
</evidence>
<dbReference type="PROSITE" id="PS51352">
    <property type="entry name" value="THIOREDOXIN_2"/>
    <property type="match status" value="1"/>
</dbReference>
<dbReference type="Pfam" id="PF18962">
    <property type="entry name" value="Por_Secre_tail"/>
    <property type="match status" value="1"/>
</dbReference>
<dbReference type="InterPro" id="IPR013766">
    <property type="entry name" value="Thioredoxin_domain"/>
</dbReference>
<dbReference type="InterPro" id="IPR036249">
    <property type="entry name" value="Thioredoxin-like_sf"/>
</dbReference>
<accession>A0A2W7HZ10</accession>
<dbReference type="InterPro" id="IPR013740">
    <property type="entry name" value="Redoxin"/>
</dbReference>
<protein>
    <submittedName>
        <fullName evidence="4">Putative secreted protein (Por secretion system target)</fullName>
    </submittedName>
</protein>
<organism evidence="4 5">
    <name type="scientific">Mesonia algae</name>
    <dbReference type="NCBI Taxonomy" id="213248"/>
    <lineage>
        <taxon>Bacteria</taxon>
        <taxon>Pseudomonadati</taxon>
        <taxon>Bacteroidota</taxon>
        <taxon>Flavobacteriia</taxon>
        <taxon>Flavobacteriales</taxon>
        <taxon>Flavobacteriaceae</taxon>
        <taxon>Mesonia</taxon>
    </lineage>
</organism>
<comment type="caution">
    <text evidence="4">The sequence shown here is derived from an EMBL/GenBank/DDBJ whole genome shotgun (WGS) entry which is preliminary data.</text>
</comment>
<dbReference type="RefSeq" id="WP_111541375.1">
    <property type="nucleotide sequence ID" value="NZ_QKYV01000005.1"/>
</dbReference>
<dbReference type="Pfam" id="PF08534">
    <property type="entry name" value="Redoxin"/>
    <property type="match status" value="1"/>
</dbReference>
<dbReference type="Gene3D" id="3.40.30.10">
    <property type="entry name" value="Glutaredoxin"/>
    <property type="match status" value="1"/>
</dbReference>
<keyword evidence="1 2" id="KW-0732">Signal</keyword>
<dbReference type="Proteomes" id="UP000249542">
    <property type="component" value="Unassembled WGS sequence"/>
</dbReference>
<proteinExistence type="predicted"/>
<dbReference type="InterPro" id="IPR026444">
    <property type="entry name" value="Secre_tail"/>
</dbReference>
<feature type="chain" id="PRO_5015889297" evidence="2">
    <location>
        <begin position="20"/>
        <end position="493"/>
    </location>
</feature>
<evidence type="ECO:0000313" key="5">
    <source>
        <dbReference type="Proteomes" id="UP000249542"/>
    </source>
</evidence>
<dbReference type="CDD" id="cd02966">
    <property type="entry name" value="TlpA_like_family"/>
    <property type="match status" value="1"/>
</dbReference>
<evidence type="ECO:0000313" key="4">
    <source>
        <dbReference type="EMBL" id="PZW39734.1"/>
    </source>
</evidence>
<evidence type="ECO:0000256" key="2">
    <source>
        <dbReference type="SAM" id="SignalP"/>
    </source>
</evidence>
<dbReference type="GO" id="GO:0016491">
    <property type="term" value="F:oxidoreductase activity"/>
    <property type="evidence" value="ECO:0007669"/>
    <property type="project" value="InterPro"/>
</dbReference>
<dbReference type="EMBL" id="QKYV01000005">
    <property type="protein sequence ID" value="PZW39734.1"/>
    <property type="molecule type" value="Genomic_DNA"/>
</dbReference>
<feature type="domain" description="Thioredoxin" evidence="3">
    <location>
        <begin position="21"/>
        <end position="179"/>
    </location>
</feature>
<keyword evidence="5" id="KW-1185">Reference proteome</keyword>
<dbReference type="SUPFAM" id="SSF52833">
    <property type="entry name" value="Thioredoxin-like"/>
    <property type="match status" value="1"/>
</dbReference>